<dbReference type="InterPro" id="IPR029132">
    <property type="entry name" value="CBAH/NAAA_C"/>
</dbReference>
<protein>
    <submittedName>
        <fullName evidence="4">Linear amide C-N hydrolase, choloylglycine hydrolase family protein</fullName>
    </submittedName>
</protein>
<evidence type="ECO:0000313" key="4">
    <source>
        <dbReference type="EMBL" id="OZG49399.1"/>
    </source>
</evidence>
<dbReference type="Proteomes" id="UP000216725">
    <property type="component" value="Unassembled WGS sequence"/>
</dbReference>
<dbReference type="RefSeq" id="WP_169712494.1">
    <property type="nucleotide sequence ID" value="NZ_JBKZBO010000002.1"/>
</dbReference>
<evidence type="ECO:0000313" key="5">
    <source>
        <dbReference type="Proteomes" id="UP000216725"/>
    </source>
</evidence>
<dbReference type="Pfam" id="PF02275">
    <property type="entry name" value="CBAH"/>
    <property type="match status" value="1"/>
</dbReference>
<proteinExistence type="inferred from homology"/>
<comment type="similarity">
    <text evidence="1">Belongs to the peptidase C59 family.</text>
</comment>
<evidence type="ECO:0000256" key="1">
    <source>
        <dbReference type="ARBA" id="ARBA00006625"/>
    </source>
</evidence>
<feature type="domain" description="Choloylglycine hydrolase/NAAA C-terminal" evidence="3">
    <location>
        <begin position="2"/>
        <end position="310"/>
    </location>
</feature>
<reference evidence="4 5" key="1">
    <citation type="journal article" date="2017" name="BMC Genomics">
        <title>Comparative genomic and phylogenomic analyses of the Bifidobacteriaceae family.</title>
        <authorList>
            <person name="Lugli G.A."/>
            <person name="Milani C."/>
            <person name="Turroni F."/>
            <person name="Duranti S."/>
            <person name="Mancabelli L."/>
            <person name="Mangifesta M."/>
            <person name="Ferrario C."/>
            <person name="Modesto M."/>
            <person name="Mattarelli P."/>
            <person name="Jiri K."/>
            <person name="van Sinderen D."/>
            <person name="Ventura M."/>
        </authorList>
    </citation>
    <scope>NUCLEOTIDE SEQUENCE [LARGE SCALE GENOMIC DNA]</scope>
    <source>
        <strain evidence="4 5">DSM 24742</strain>
    </source>
</reference>
<evidence type="ECO:0000259" key="3">
    <source>
        <dbReference type="Pfam" id="PF02275"/>
    </source>
</evidence>
<dbReference type="SUPFAM" id="SSF56235">
    <property type="entry name" value="N-terminal nucleophile aminohydrolases (Ntn hydrolases)"/>
    <property type="match status" value="1"/>
</dbReference>
<dbReference type="GO" id="GO:0016787">
    <property type="term" value="F:hydrolase activity"/>
    <property type="evidence" value="ECO:0007669"/>
    <property type="project" value="UniProtKB-KW"/>
</dbReference>
<dbReference type="EMBL" id="MWWR01000019">
    <property type="protein sequence ID" value="OZG49399.1"/>
    <property type="molecule type" value="Genomic_DNA"/>
</dbReference>
<name>A0A261ERC4_9BIFI</name>
<keyword evidence="5" id="KW-1185">Reference proteome</keyword>
<sequence length="339" mass="36795">MCTAITIKSRQGDYFFGRTLDFITDIFKEADPLHPVVGIWPAGATVDGQIESWTARYAFGGVAPRGTVALFDGVNEAGLAGELNALDEQTWAPVDAIRADGRTPLLTEEVVSYFLSRYATVREVRDHADEYACADVDFAPLADAGPFSRVPSHFIFTDASGDSVVLEPLHDGRFTVLDSIGVLTNSPTYDWQVTNLRNYVQLQGFNAGHTQLGETTSGSGVLLRQIGYGSGLLGIPGDYTSTSRFVRAAFLSRYIDDFDSAEGIGALRDVFASVVVPRGIEKSDPSGTYRDSTQYWSGYDLTNRAIYVSAHGTNATIRRTVSDVTEPAVYDIPLAPVYA</sequence>
<evidence type="ECO:0000256" key="2">
    <source>
        <dbReference type="ARBA" id="ARBA00022801"/>
    </source>
</evidence>
<organism evidence="4 5">
    <name type="scientific">Pseudoscardovia radai</name>
    <dbReference type="NCBI Taxonomy" id="987066"/>
    <lineage>
        <taxon>Bacteria</taxon>
        <taxon>Bacillati</taxon>
        <taxon>Actinomycetota</taxon>
        <taxon>Actinomycetes</taxon>
        <taxon>Bifidobacteriales</taxon>
        <taxon>Bifidobacteriaceae</taxon>
        <taxon>Pseudoscardovia</taxon>
    </lineage>
</organism>
<dbReference type="PANTHER" id="PTHR35527">
    <property type="entry name" value="CHOLOYLGLYCINE HYDROLASE"/>
    <property type="match status" value="1"/>
</dbReference>
<gene>
    <name evidence="4" type="ORF">PSRA_1648</name>
</gene>
<keyword evidence="2 4" id="KW-0378">Hydrolase</keyword>
<dbReference type="InterPro" id="IPR052193">
    <property type="entry name" value="Peptidase_C59"/>
</dbReference>
<accession>A0A261ERC4</accession>
<dbReference type="InterPro" id="IPR029055">
    <property type="entry name" value="Ntn_hydrolases_N"/>
</dbReference>
<dbReference type="AlphaFoldDB" id="A0A261ERC4"/>
<comment type="caution">
    <text evidence="4">The sequence shown here is derived from an EMBL/GenBank/DDBJ whole genome shotgun (WGS) entry which is preliminary data.</text>
</comment>
<dbReference type="Gene3D" id="3.60.60.10">
    <property type="entry name" value="Penicillin V Acylase, Chain A"/>
    <property type="match status" value="1"/>
</dbReference>
<dbReference type="PANTHER" id="PTHR35527:SF2">
    <property type="entry name" value="HYDROLASE"/>
    <property type="match status" value="1"/>
</dbReference>